<dbReference type="Gene3D" id="3.30.70.270">
    <property type="match status" value="1"/>
</dbReference>
<dbReference type="InterPro" id="IPR052155">
    <property type="entry name" value="Biofilm_reg_signaling"/>
</dbReference>
<dbReference type="InterPro" id="IPR000160">
    <property type="entry name" value="GGDEF_dom"/>
</dbReference>
<dbReference type="CDD" id="cd00130">
    <property type="entry name" value="PAS"/>
    <property type="match status" value="2"/>
</dbReference>
<accession>A0A653I8Y7</accession>
<dbReference type="PROSITE" id="PS50112">
    <property type="entry name" value="PAS"/>
    <property type="match status" value="1"/>
</dbReference>
<dbReference type="SUPFAM" id="SSF55785">
    <property type="entry name" value="PYP-like sensor domain (PAS domain)"/>
    <property type="match status" value="2"/>
</dbReference>
<reference evidence="4 5" key="1">
    <citation type="submission" date="2019-10" db="EMBL/GenBank/DDBJ databases">
        <authorList>
            <person name="Karimi E."/>
        </authorList>
    </citation>
    <scope>NUCLEOTIDE SEQUENCE [LARGE SCALE GENOMIC DNA]</scope>
    <source>
        <strain evidence="4">Exiguobacterium sp. 9Y</strain>
    </source>
</reference>
<dbReference type="InterPro" id="IPR035919">
    <property type="entry name" value="EAL_sf"/>
</dbReference>
<dbReference type="InterPro" id="IPR001633">
    <property type="entry name" value="EAL_dom"/>
</dbReference>
<dbReference type="InterPro" id="IPR013656">
    <property type="entry name" value="PAS_4"/>
</dbReference>
<dbReference type="EMBL" id="CABWKQ010000019">
    <property type="protein sequence ID" value="VWX35585.1"/>
    <property type="molecule type" value="Genomic_DNA"/>
</dbReference>
<dbReference type="PANTHER" id="PTHR44757:SF2">
    <property type="entry name" value="BIOFILM ARCHITECTURE MAINTENANCE PROTEIN MBAA"/>
    <property type="match status" value="1"/>
</dbReference>
<protein>
    <recommendedName>
        <fullName evidence="6">Diguanylate cyclase</fullName>
    </recommendedName>
</protein>
<dbReference type="CDD" id="cd01948">
    <property type="entry name" value="EAL"/>
    <property type="match status" value="1"/>
</dbReference>
<dbReference type="Pfam" id="PF00563">
    <property type="entry name" value="EAL"/>
    <property type="match status" value="1"/>
</dbReference>
<feature type="domain" description="EAL" evidence="2">
    <location>
        <begin position="565"/>
        <end position="819"/>
    </location>
</feature>
<sequence>MPFFKKKLSEAPLQGSLDFKELTDPTYFLENHPDAVYTLNLAGEIVSFNQKLAFLLGYEGTTLENQPIQSFLRPSEAERIAPFKQRALHGETVHFTAEVRHKDGRRLTMTVTNIPIYQNHIIIGLYGIARDISQHVALRKQLLRLAQQEQLTEVTTPIAFLDYLPASDEWSFSKNFTSLLSISSHRLASMDEEDFLHEIHPDDRSLFQEHVAQLTTPSNVSLTLRMNQQEQYQRVVRCDALSSQTDGHLCISMMFHDTATTRETPPADSQDSLTNFLATVETIVYQHSEADQALTFLAVGFLQQHPEHLRQLELDPAYWKELLHPDDRDRIKAAREGLQQGETVRLTYRLKLEDEWRWLEEIRLPLKDSNTQVFTGYQGVVTDITLVKQQQEDIFRLSRHHATTGLPNRIALLEKMEDLLKNGLPFTIFAIDFNQFHNINTQLGYEIGQRWLLDTRDALTERLPNVYCSQLEGDYYIALIEQPFDELQLKKRALHVLELATQRFSIEAYALIPELAIGISHSQDKKTSAAELLQAANTALTRARAKTGPAYELYTSQLDLEIYRRHQLEQGLRYAIGQDELFLEYQPKVDIWSGQLLAFEALIRWDHPEWGRIPPQDFIPLAEEGRFYLAIGDWVLETVCRTLQDLSTSGFPVVPISINLSAKRLLHGNFVETVKTCLKRHSVQARFLQFELPENVLLENNEFVKETLAHLHRLGIRLTLDRYGSSATSLACLRDYPITTLKLDRSFVAQLEEADQSTALLKTIIYFAKELELTVVAEGVETLHQLDLFRDFGCHAVQGYLFSRPVSASELVNVLRLGVLSPIESLKASPKQQLPSVHAQITITRLNGKAVNVGASPILITRSTNRSIHFYASIRLPVDHQIELSLQLKDVDHPRTIIEPLAITELDNGLFHYSADYKVRAQSILLMKALEHSEQQKLDDFFSLT</sequence>
<evidence type="ECO:0000313" key="4">
    <source>
        <dbReference type="EMBL" id="VWX35585.1"/>
    </source>
</evidence>
<dbReference type="Gene3D" id="3.20.20.450">
    <property type="entry name" value="EAL domain"/>
    <property type="match status" value="1"/>
</dbReference>
<dbReference type="SMART" id="SM00052">
    <property type="entry name" value="EAL"/>
    <property type="match status" value="1"/>
</dbReference>
<dbReference type="Pfam" id="PF08448">
    <property type="entry name" value="PAS_4"/>
    <property type="match status" value="1"/>
</dbReference>
<dbReference type="SUPFAM" id="SSF55073">
    <property type="entry name" value="Nucleotide cyclase"/>
    <property type="match status" value="1"/>
</dbReference>
<evidence type="ECO:0000259" key="3">
    <source>
        <dbReference type="PROSITE" id="PS50887"/>
    </source>
</evidence>
<dbReference type="InterPro" id="IPR013655">
    <property type="entry name" value="PAS_fold_3"/>
</dbReference>
<name>A0A653I8Y7_9BACL</name>
<organism evidence="4 5">
    <name type="scientific">Exiguobacterium oxidotolerans</name>
    <dbReference type="NCBI Taxonomy" id="223958"/>
    <lineage>
        <taxon>Bacteria</taxon>
        <taxon>Bacillati</taxon>
        <taxon>Bacillota</taxon>
        <taxon>Bacilli</taxon>
        <taxon>Bacillales</taxon>
        <taxon>Bacillales Family XII. Incertae Sedis</taxon>
        <taxon>Exiguobacterium</taxon>
    </lineage>
</organism>
<evidence type="ECO:0000313" key="5">
    <source>
        <dbReference type="Proteomes" id="UP000439752"/>
    </source>
</evidence>
<dbReference type="SMART" id="SM00091">
    <property type="entry name" value="PAS"/>
    <property type="match status" value="2"/>
</dbReference>
<keyword evidence="5" id="KW-1185">Reference proteome</keyword>
<feature type="domain" description="PAS" evidence="1">
    <location>
        <begin position="29"/>
        <end position="91"/>
    </location>
</feature>
<dbReference type="SMART" id="SM00267">
    <property type="entry name" value="GGDEF"/>
    <property type="match status" value="1"/>
</dbReference>
<feature type="domain" description="GGDEF" evidence="3">
    <location>
        <begin position="424"/>
        <end position="556"/>
    </location>
</feature>
<dbReference type="Pfam" id="PF00990">
    <property type="entry name" value="GGDEF"/>
    <property type="match status" value="1"/>
</dbReference>
<dbReference type="Gene3D" id="3.30.450.20">
    <property type="entry name" value="PAS domain"/>
    <property type="match status" value="2"/>
</dbReference>
<evidence type="ECO:0000259" key="1">
    <source>
        <dbReference type="PROSITE" id="PS50112"/>
    </source>
</evidence>
<dbReference type="RefSeq" id="WP_159173322.1">
    <property type="nucleotide sequence ID" value="NZ_LR732312.1"/>
</dbReference>
<dbReference type="Pfam" id="PF08447">
    <property type="entry name" value="PAS_3"/>
    <property type="match status" value="1"/>
</dbReference>
<dbReference type="InterPro" id="IPR043128">
    <property type="entry name" value="Rev_trsase/Diguanyl_cyclase"/>
</dbReference>
<dbReference type="PROSITE" id="PS50887">
    <property type="entry name" value="GGDEF"/>
    <property type="match status" value="1"/>
</dbReference>
<dbReference type="AlphaFoldDB" id="A0A653I8Y7"/>
<dbReference type="NCBIfam" id="TIGR00229">
    <property type="entry name" value="sensory_box"/>
    <property type="match status" value="1"/>
</dbReference>
<gene>
    <name evidence="4" type="ORF">EXIGUO9Y_260041</name>
</gene>
<evidence type="ECO:0000259" key="2">
    <source>
        <dbReference type="PROSITE" id="PS50883"/>
    </source>
</evidence>
<dbReference type="SUPFAM" id="SSF141868">
    <property type="entry name" value="EAL domain-like"/>
    <property type="match status" value="1"/>
</dbReference>
<dbReference type="InterPro" id="IPR000014">
    <property type="entry name" value="PAS"/>
</dbReference>
<dbReference type="InterPro" id="IPR029787">
    <property type="entry name" value="Nucleotide_cyclase"/>
</dbReference>
<proteinExistence type="predicted"/>
<evidence type="ECO:0008006" key="6">
    <source>
        <dbReference type="Google" id="ProtNLM"/>
    </source>
</evidence>
<dbReference type="PANTHER" id="PTHR44757">
    <property type="entry name" value="DIGUANYLATE CYCLASE DGCP"/>
    <property type="match status" value="1"/>
</dbReference>
<dbReference type="InterPro" id="IPR035965">
    <property type="entry name" value="PAS-like_dom_sf"/>
</dbReference>
<dbReference type="PROSITE" id="PS50883">
    <property type="entry name" value="EAL"/>
    <property type="match status" value="1"/>
</dbReference>
<dbReference type="Proteomes" id="UP000439752">
    <property type="component" value="Unassembled WGS sequence"/>
</dbReference>